<proteinExistence type="predicted"/>
<evidence type="ECO:0000313" key="5">
    <source>
        <dbReference type="Proteomes" id="UP000035996"/>
    </source>
</evidence>
<name>A0A0J6CT62_9BACL</name>
<feature type="compositionally biased region" description="Basic and acidic residues" evidence="1">
    <location>
        <begin position="140"/>
        <end position="157"/>
    </location>
</feature>
<accession>A0A0J6CT62</accession>
<dbReference type="OrthoDB" id="2679563at2"/>
<dbReference type="InterPro" id="IPR032693">
    <property type="entry name" value="YtkA-like_dom"/>
</dbReference>
<organism evidence="4 5">
    <name type="scientific">Guptibacillus hwajinpoensis</name>
    <dbReference type="NCBI Taxonomy" id="208199"/>
    <lineage>
        <taxon>Bacteria</taxon>
        <taxon>Bacillati</taxon>
        <taxon>Bacillota</taxon>
        <taxon>Bacilli</taxon>
        <taxon>Bacillales</taxon>
        <taxon>Guptibacillaceae</taxon>
        <taxon>Guptibacillus</taxon>
    </lineage>
</organism>
<evidence type="ECO:0000256" key="2">
    <source>
        <dbReference type="SAM" id="SignalP"/>
    </source>
</evidence>
<feature type="domain" description="YtkA-like" evidence="3">
    <location>
        <begin position="38"/>
        <end position="120"/>
    </location>
</feature>
<dbReference type="PROSITE" id="PS51257">
    <property type="entry name" value="PROKAR_LIPOPROTEIN"/>
    <property type="match status" value="1"/>
</dbReference>
<dbReference type="Gene3D" id="2.60.40.10">
    <property type="entry name" value="Immunoglobulins"/>
    <property type="match status" value="1"/>
</dbReference>
<evidence type="ECO:0000256" key="1">
    <source>
        <dbReference type="SAM" id="MobiDB-lite"/>
    </source>
</evidence>
<sequence length="253" mass="28022">MNKLGSWVSIVSISMVLAACGQDSTNETENATTAEETQVEILDVELDTPEEAEAGDTLTLTATVTQGDDKVDDADEVMFEIWKEGSKDDSEKIEASNDGEGVYSAEKVIENEGKYFVQSHVTARDLHTMPKNEIVIGSESEEKATSESGHEHKHESDVSIHLLKPDEIKANQDVDLMVHLQKNDTVLSDANVRFEISKEGEENAEWVDAEEMKDGEYEGSTSFKEAGDYTVTIHVENDEGLHEHTEERVTVTE</sequence>
<comment type="caution">
    <text evidence="4">The sequence shown here is derived from an EMBL/GenBank/DDBJ whole genome shotgun (WGS) entry which is preliminary data.</text>
</comment>
<dbReference type="RefSeq" id="WP_048310677.1">
    <property type="nucleotide sequence ID" value="NZ_CP119526.1"/>
</dbReference>
<keyword evidence="2" id="KW-0732">Signal</keyword>
<reference evidence="4" key="1">
    <citation type="submission" date="2015-06" db="EMBL/GenBank/DDBJ databases">
        <authorList>
            <person name="Liu B."/>
            <person name="Wang J."/>
            <person name="Zhu Y."/>
            <person name="Liu G."/>
            <person name="Chen Q."/>
            <person name="Zheng C."/>
            <person name="Che J."/>
            <person name="Ge C."/>
            <person name="Shi H."/>
            <person name="Pan Z."/>
            <person name="Liu X."/>
        </authorList>
    </citation>
    <scope>NUCLEOTIDE SEQUENCE [LARGE SCALE GENOMIC DNA]</scope>
    <source>
        <strain evidence="4">DSM 16346</strain>
    </source>
</reference>
<dbReference type="Pfam" id="PF13115">
    <property type="entry name" value="YtkA"/>
    <property type="match status" value="2"/>
</dbReference>
<feature type="chain" id="PRO_5039609080" description="YtkA-like domain-containing protein" evidence="2">
    <location>
        <begin position="19"/>
        <end position="253"/>
    </location>
</feature>
<dbReference type="EMBL" id="LELK01000001">
    <property type="protein sequence ID" value="KMM39506.1"/>
    <property type="molecule type" value="Genomic_DNA"/>
</dbReference>
<dbReference type="InterPro" id="IPR013783">
    <property type="entry name" value="Ig-like_fold"/>
</dbReference>
<gene>
    <name evidence="4" type="ORF">AB986_10025</name>
</gene>
<dbReference type="AlphaFoldDB" id="A0A0J6CT62"/>
<evidence type="ECO:0000313" key="4">
    <source>
        <dbReference type="EMBL" id="KMM39506.1"/>
    </source>
</evidence>
<feature type="signal peptide" evidence="2">
    <location>
        <begin position="1"/>
        <end position="18"/>
    </location>
</feature>
<dbReference type="Proteomes" id="UP000035996">
    <property type="component" value="Unassembled WGS sequence"/>
</dbReference>
<dbReference type="STRING" id="157733.AB986_10025"/>
<feature type="domain" description="YtkA-like" evidence="3">
    <location>
        <begin position="155"/>
        <end position="234"/>
    </location>
</feature>
<keyword evidence="5" id="KW-1185">Reference proteome</keyword>
<feature type="region of interest" description="Disordered" evidence="1">
    <location>
        <begin position="137"/>
        <end position="157"/>
    </location>
</feature>
<protein>
    <recommendedName>
        <fullName evidence="3">YtkA-like domain-containing protein</fullName>
    </recommendedName>
</protein>
<evidence type="ECO:0000259" key="3">
    <source>
        <dbReference type="Pfam" id="PF13115"/>
    </source>
</evidence>
<dbReference type="PATRIC" id="fig|157733.3.peg.4313"/>